<proteinExistence type="predicted"/>
<evidence type="ECO:0000313" key="3">
    <source>
        <dbReference type="RefSeq" id="XP_020114374.1"/>
    </source>
</evidence>
<protein>
    <submittedName>
        <fullName evidence="3">Uncharacterized protein LOC109728394</fullName>
    </submittedName>
</protein>
<reference evidence="2" key="1">
    <citation type="journal article" date="2015" name="Nat. Genet.">
        <title>The pineapple genome and the evolution of CAM photosynthesis.</title>
        <authorList>
            <person name="Ming R."/>
            <person name="VanBuren R."/>
            <person name="Wai C.M."/>
            <person name="Tang H."/>
            <person name="Schatz M.C."/>
            <person name="Bowers J.E."/>
            <person name="Lyons E."/>
            <person name="Wang M.L."/>
            <person name="Chen J."/>
            <person name="Biggers E."/>
            <person name="Zhang J."/>
            <person name="Huang L."/>
            <person name="Zhang L."/>
            <person name="Miao W."/>
            <person name="Zhang J."/>
            <person name="Ye Z."/>
            <person name="Miao C."/>
            <person name="Lin Z."/>
            <person name="Wang H."/>
            <person name="Zhou H."/>
            <person name="Yim W.C."/>
            <person name="Priest H.D."/>
            <person name="Zheng C."/>
            <person name="Woodhouse M."/>
            <person name="Edger P.P."/>
            <person name="Guyot R."/>
            <person name="Guo H.B."/>
            <person name="Guo H."/>
            <person name="Zheng G."/>
            <person name="Singh R."/>
            <person name="Sharma A."/>
            <person name="Min X."/>
            <person name="Zheng Y."/>
            <person name="Lee H."/>
            <person name="Gurtowski J."/>
            <person name="Sedlazeck F.J."/>
            <person name="Harkess A."/>
            <person name="McKain M.R."/>
            <person name="Liao Z."/>
            <person name="Fang J."/>
            <person name="Liu J."/>
            <person name="Zhang X."/>
            <person name="Zhang Q."/>
            <person name="Hu W."/>
            <person name="Qin Y."/>
            <person name="Wang K."/>
            <person name="Chen L.Y."/>
            <person name="Shirley N."/>
            <person name="Lin Y.R."/>
            <person name="Liu L.Y."/>
            <person name="Hernandez A.G."/>
            <person name="Wright C.L."/>
            <person name="Bulone V."/>
            <person name="Tuskan G.A."/>
            <person name="Heath K."/>
            <person name="Zee F."/>
            <person name="Moore P.H."/>
            <person name="Sunkar R."/>
            <person name="Leebens-Mack J.H."/>
            <person name="Mockler T."/>
            <person name="Bennetzen J.L."/>
            <person name="Freeling M."/>
            <person name="Sankoff D."/>
            <person name="Paterson A.H."/>
            <person name="Zhu X."/>
            <person name="Yang X."/>
            <person name="Smith J.A."/>
            <person name="Cushman J.C."/>
            <person name="Paull R.E."/>
            <person name="Yu Q."/>
        </authorList>
    </citation>
    <scope>NUCLEOTIDE SEQUENCE [LARGE SCALE GENOMIC DNA]</scope>
    <source>
        <strain evidence="2">cv. F153</strain>
    </source>
</reference>
<organism evidence="2 3">
    <name type="scientific">Ananas comosus</name>
    <name type="common">Pineapple</name>
    <name type="synonym">Ananas ananas</name>
    <dbReference type="NCBI Taxonomy" id="4615"/>
    <lineage>
        <taxon>Eukaryota</taxon>
        <taxon>Viridiplantae</taxon>
        <taxon>Streptophyta</taxon>
        <taxon>Embryophyta</taxon>
        <taxon>Tracheophyta</taxon>
        <taxon>Spermatophyta</taxon>
        <taxon>Magnoliopsida</taxon>
        <taxon>Liliopsida</taxon>
        <taxon>Poales</taxon>
        <taxon>Bromeliaceae</taxon>
        <taxon>Bromelioideae</taxon>
        <taxon>Ananas</taxon>
    </lineage>
</organism>
<dbReference type="PANTHER" id="PTHR34482">
    <property type="entry name" value="DNA DAMAGE-INDUCIBLE PROTEIN 1-LIKE"/>
    <property type="match status" value="1"/>
</dbReference>
<dbReference type="RefSeq" id="XP_020114374.1">
    <property type="nucleotide sequence ID" value="XM_020258785.1"/>
</dbReference>
<dbReference type="Proteomes" id="UP000515123">
    <property type="component" value="Linkage group 23"/>
</dbReference>
<sequence length="197" mass="23469">METLFKDIYTREQDKVHLVPHCFDKRARVWWRRVKQDRSPDLPPIHWAEFRGLMFAEYFPNSDKRKMQEDFRKLKQGNRTVREYEREFTHLLNCVPDVAKAEQDRAECFVWGLLPDIFRMVHAFKFRTFVEVLDCALWVEHENACVREERKAFEKDQGKKRPGGSAADMRVLHWCCESGGFMVSEGYAKYQSIPCAI</sequence>
<evidence type="ECO:0000259" key="1">
    <source>
        <dbReference type="Pfam" id="PF03732"/>
    </source>
</evidence>
<dbReference type="InterPro" id="IPR005162">
    <property type="entry name" value="Retrotrans_gag_dom"/>
</dbReference>
<dbReference type="GeneID" id="109728394"/>
<feature type="domain" description="Retrotransposon gag" evidence="1">
    <location>
        <begin position="18"/>
        <end position="113"/>
    </location>
</feature>
<dbReference type="AlphaFoldDB" id="A0A6P5H2X6"/>
<evidence type="ECO:0000313" key="2">
    <source>
        <dbReference type="Proteomes" id="UP000515123"/>
    </source>
</evidence>
<gene>
    <name evidence="3" type="primary">LOC109728394</name>
</gene>
<dbReference type="OrthoDB" id="786614at2759"/>
<name>A0A6P5H2X6_ANACO</name>
<reference evidence="3" key="2">
    <citation type="submission" date="2025-08" db="UniProtKB">
        <authorList>
            <consortium name="RefSeq"/>
        </authorList>
    </citation>
    <scope>IDENTIFICATION</scope>
    <source>
        <tissue evidence="3">Leaf</tissue>
    </source>
</reference>
<dbReference type="Pfam" id="PF03732">
    <property type="entry name" value="Retrotrans_gag"/>
    <property type="match status" value="1"/>
</dbReference>
<dbReference type="PANTHER" id="PTHR34482:SF56">
    <property type="entry name" value="RETROTRANSPOSON GAG DOMAIN, ASPARTIC PEPTIDASE DOMAIN PROTEIN-RELATED"/>
    <property type="match status" value="1"/>
</dbReference>
<keyword evidence="2" id="KW-1185">Reference proteome</keyword>
<accession>A0A6P5H2X6</accession>